<comment type="caution">
    <text evidence="2">The sequence shown here is derived from an EMBL/GenBank/DDBJ whole genome shotgun (WGS) entry which is preliminary data.</text>
</comment>
<dbReference type="NCBIfam" id="NF041121">
    <property type="entry name" value="SAV_2336_NTERM"/>
    <property type="match status" value="1"/>
</dbReference>
<gene>
    <name evidence="2" type="ORF">JE024_36440</name>
</gene>
<evidence type="ECO:0000313" key="2">
    <source>
        <dbReference type="EMBL" id="MBM9624072.1"/>
    </source>
</evidence>
<proteinExistence type="predicted"/>
<feature type="compositionally biased region" description="Basic and acidic residues" evidence="1">
    <location>
        <begin position="837"/>
        <end position="846"/>
    </location>
</feature>
<reference evidence="2 3" key="1">
    <citation type="journal article" date="2016" name="Arch. Microbiol.">
        <title>Streptomyces zhihengii sp. nov., isolated from rhizospheric soil of Psammosilene tunicoides.</title>
        <authorList>
            <person name="Huang M.J."/>
            <person name="Fei J.J."/>
            <person name="Salam N."/>
            <person name="Kim C.J."/>
            <person name="Hozzein W.N."/>
            <person name="Xiao M."/>
            <person name="Huang H.Q."/>
            <person name="Li W.J."/>
        </authorList>
    </citation>
    <scope>NUCLEOTIDE SEQUENCE [LARGE SCALE GENOMIC DNA]</scope>
    <source>
        <strain evidence="2 3">YIM T102</strain>
    </source>
</reference>
<evidence type="ECO:0000313" key="3">
    <source>
        <dbReference type="Proteomes" id="UP000664109"/>
    </source>
</evidence>
<dbReference type="Proteomes" id="UP000664109">
    <property type="component" value="Unassembled WGS sequence"/>
</dbReference>
<name>A0ABS2V4F6_9ACTN</name>
<dbReference type="EMBL" id="JAFEJA010000002">
    <property type="protein sequence ID" value="MBM9624072.1"/>
    <property type="molecule type" value="Genomic_DNA"/>
</dbReference>
<organism evidence="2 3">
    <name type="scientific">Streptomyces zhihengii</name>
    <dbReference type="NCBI Taxonomy" id="1818004"/>
    <lineage>
        <taxon>Bacteria</taxon>
        <taxon>Bacillati</taxon>
        <taxon>Actinomycetota</taxon>
        <taxon>Actinomycetes</taxon>
        <taxon>Kitasatosporales</taxon>
        <taxon>Streptomycetaceae</taxon>
        <taxon>Streptomyces</taxon>
    </lineage>
</organism>
<accession>A0ABS2V4F6</accession>
<protein>
    <recommendedName>
        <fullName evidence="4">Tetratricopeptide repeat protein</fullName>
    </recommendedName>
</protein>
<feature type="region of interest" description="Disordered" evidence="1">
    <location>
        <begin position="396"/>
        <end position="422"/>
    </location>
</feature>
<evidence type="ECO:0008006" key="4">
    <source>
        <dbReference type="Google" id="ProtNLM"/>
    </source>
</evidence>
<evidence type="ECO:0000256" key="1">
    <source>
        <dbReference type="SAM" id="MobiDB-lite"/>
    </source>
</evidence>
<dbReference type="InterPro" id="IPR047738">
    <property type="entry name" value="SAV_2336-like_N"/>
</dbReference>
<sequence>MQHIADTALWLPVLRPAPSRWLDLALVVDDSTSMLIWQETVQEFLSVLVSVGAFRSVQHWILPTEEVAAQGLVLRSPAGLDHNHSPMEIVDPTGRRVVLVLSDCISPAWSDGTVLQLLRAWGRTGPVALVQSLPRGLWERSGLALQAVRLYPPVPGAPSLLQRHEPLPGQRDLVHGMAVPVLEMTPHWLGQWASLLSGELPYWDTLVAAVPERPNAPVVDMMRLRQEEPPEERLERIKRRLSPPALRLARHLAVVPLSLPVMRLVQNAVCRDSRPSVLTEVLFTGLVTRLPLASPSDGPQRKPDAVGSVLFDFLPGMRELLLSEIRRVEVLQTASLVADYVLGQLSTGHSPVTFAALIAEGDEAVAVARSEQHFATVTAQVLRHLSGQYESLAERLDQRETPGPDLVASPTGDGAGSHDPLTGLPASAPLLDRDGVLTELRRAAHLAATGEGTETVRIVLVAREGSGTSAVAARYVAEHRAAYGHIGWTAAGTKPSLCTSSDLQEAVVQGRPATWLLVMDGARPENVPPVLPSAPGVLLITSAEDAWPEPYSTQPLPPLRPSASMGLLRGLVPRLSPPVALRIATRLHDLPLALAMAGGFLSESDATEEAGSALLAALGADPTPGAPPAEPLADPLLAMCDLVLEQIDLRHPQAAPLLDLLAVLGPGPAPMALLRHVLPGGHGEIEAAVRALAAAFVAQPSPDQDLFSLRSSARRARLQNMEAHRADTARRQARTALVNCVAALALGGDGADRRRDRVALTCHLLPIGALTDPDPSVRAAVVGQVRFLVECGDLPAARDLAADVLTHWGPDDPLVVELAAMVGAQEEPGTVDPFGRVPDETGEGRP</sequence>
<feature type="region of interest" description="Disordered" evidence="1">
    <location>
        <begin position="827"/>
        <end position="846"/>
    </location>
</feature>
<keyword evidence="3" id="KW-1185">Reference proteome</keyword>